<dbReference type="RefSeq" id="WP_377565854.1">
    <property type="nucleotide sequence ID" value="NZ_JBHTMP010000001.1"/>
</dbReference>
<comment type="caution">
    <text evidence="2">The sequence shown here is derived from an EMBL/GenBank/DDBJ whole genome shotgun (WGS) entry which is preliminary data.</text>
</comment>
<feature type="domain" description="Tc1-like transposase DDE" evidence="1">
    <location>
        <begin position="175"/>
        <end position="320"/>
    </location>
</feature>
<reference evidence="3" key="1">
    <citation type="journal article" date="2019" name="Int. J. Syst. Evol. Microbiol.">
        <title>The Global Catalogue of Microorganisms (GCM) 10K type strain sequencing project: providing services to taxonomists for standard genome sequencing and annotation.</title>
        <authorList>
            <consortium name="The Broad Institute Genomics Platform"/>
            <consortium name="The Broad Institute Genome Sequencing Center for Infectious Disease"/>
            <person name="Wu L."/>
            <person name="Ma J."/>
        </authorList>
    </citation>
    <scope>NUCLEOTIDE SEQUENCE [LARGE SCALE GENOMIC DNA]</scope>
    <source>
        <strain evidence="3">JCM 31037</strain>
    </source>
</reference>
<organism evidence="2 3">
    <name type="scientific">Micromonospora sonneratiae</name>
    <dbReference type="NCBI Taxonomy" id="1184706"/>
    <lineage>
        <taxon>Bacteria</taxon>
        <taxon>Bacillati</taxon>
        <taxon>Actinomycetota</taxon>
        <taxon>Actinomycetes</taxon>
        <taxon>Micromonosporales</taxon>
        <taxon>Micromonosporaceae</taxon>
        <taxon>Micromonospora</taxon>
    </lineage>
</organism>
<dbReference type="InterPro" id="IPR047655">
    <property type="entry name" value="Transpos_IS630-like"/>
</dbReference>
<dbReference type="PANTHER" id="PTHR30347">
    <property type="entry name" value="POTASSIUM CHANNEL RELATED"/>
    <property type="match status" value="1"/>
</dbReference>
<dbReference type="InterPro" id="IPR038717">
    <property type="entry name" value="Tc1-like_DDE_dom"/>
</dbReference>
<evidence type="ECO:0000313" key="2">
    <source>
        <dbReference type="EMBL" id="MFD1319694.1"/>
    </source>
</evidence>
<gene>
    <name evidence="2" type="ORF">ACFQ4H_01180</name>
</gene>
<dbReference type="Proteomes" id="UP001597260">
    <property type="component" value="Unassembled WGS sequence"/>
</dbReference>
<evidence type="ECO:0000259" key="1">
    <source>
        <dbReference type="Pfam" id="PF13358"/>
    </source>
</evidence>
<protein>
    <submittedName>
        <fullName evidence="2">IS630 family transposase</fullName>
    </submittedName>
</protein>
<dbReference type="SUPFAM" id="SSF46689">
    <property type="entry name" value="Homeodomain-like"/>
    <property type="match status" value="1"/>
</dbReference>
<name>A0ABW3Y8V3_9ACTN</name>
<sequence length="361" mass="40187">MSVAAPLVLRPGDGARLRVLTRSSTAPAGHVQRARMVLLAAEGVSNAEIARRVGMTRQTVISWRARYASGGIDALADLPRSGRPPVIDEATVVTATLNPPPSGLAVTHWSARLLAGHLTRGGIPVSFAEVARIWRDWGLQPHRVETFKFSTDPQLEAKIRDVVGLYLDPPANAVVVCVDEKSQIQALNRTAPLLPMRFDQVERRTHDYQRHGTTTLFAALEVATGRITADACYPRHRNDEFLTFLKQVAKAHPRVKLHVVVDNYATHNHPNVKTWLAKHPRITMHFTPTSCSWMNLVEVFFGIITRQAIRRGTFTSVPDLIGVIRAFIDAYNERCQPFVWTKTADQILTKANRQKNSDTGH</sequence>
<dbReference type="InterPro" id="IPR036397">
    <property type="entry name" value="RNaseH_sf"/>
</dbReference>
<keyword evidence="3" id="KW-1185">Reference proteome</keyword>
<dbReference type="InterPro" id="IPR052702">
    <property type="entry name" value="MscS-like_channel"/>
</dbReference>
<dbReference type="Pfam" id="PF13358">
    <property type="entry name" value="DDE_3"/>
    <property type="match status" value="1"/>
</dbReference>
<dbReference type="InterPro" id="IPR012337">
    <property type="entry name" value="RNaseH-like_sf"/>
</dbReference>
<accession>A0ABW3Y8V3</accession>
<proteinExistence type="predicted"/>
<dbReference type="Gene3D" id="3.30.420.10">
    <property type="entry name" value="Ribonuclease H-like superfamily/Ribonuclease H"/>
    <property type="match status" value="1"/>
</dbReference>
<dbReference type="NCBIfam" id="NF033545">
    <property type="entry name" value="transpos_IS630"/>
    <property type="match status" value="1"/>
</dbReference>
<dbReference type="SUPFAM" id="SSF53098">
    <property type="entry name" value="Ribonuclease H-like"/>
    <property type="match status" value="1"/>
</dbReference>
<dbReference type="PANTHER" id="PTHR30347:SF1">
    <property type="entry name" value="MECHANOSENSITIVE CHANNEL MSCK"/>
    <property type="match status" value="1"/>
</dbReference>
<dbReference type="Pfam" id="PF13551">
    <property type="entry name" value="HTH_29"/>
    <property type="match status" value="1"/>
</dbReference>
<evidence type="ECO:0000313" key="3">
    <source>
        <dbReference type="Proteomes" id="UP001597260"/>
    </source>
</evidence>
<dbReference type="EMBL" id="JBHTMP010000001">
    <property type="protein sequence ID" value="MFD1319694.1"/>
    <property type="molecule type" value="Genomic_DNA"/>
</dbReference>
<dbReference type="InterPro" id="IPR009057">
    <property type="entry name" value="Homeodomain-like_sf"/>
</dbReference>